<protein>
    <recommendedName>
        <fullName evidence="1">BAG domain-containing protein</fullName>
    </recommendedName>
</protein>
<feature type="domain" description="BAG" evidence="1">
    <location>
        <begin position="176"/>
        <end position="230"/>
    </location>
</feature>
<dbReference type="SUPFAM" id="SSF54236">
    <property type="entry name" value="Ubiquitin-like"/>
    <property type="match status" value="1"/>
</dbReference>
<dbReference type="SUPFAM" id="SSF63491">
    <property type="entry name" value="BAG domain"/>
    <property type="match status" value="1"/>
</dbReference>
<dbReference type="OrthoDB" id="417450at2759"/>
<dbReference type="InterPro" id="IPR003103">
    <property type="entry name" value="BAG_domain"/>
</dbReference>
<evidence type="ECO:0000259" key="1">
    <source>
        <dbReference type="PROSITE" id="PS51035"/>
    </source>
</evidence>
<reference evidence="2" key="1">
    <citation type="journal article" date="2020" name="Fungal Divers.">
        <title>Resolving the Mortierellaceae phylogeny through synthesis of multi-gene phylogenetics and phylogenomics.</title>
        <authorList>
            <person name="Vandepol N."/>
            <person name="Liber J."/>
            <person name="Desiro A."/>
            <person name="Na H."/>
            <person name="Kennedy M."/>
            <person name="Barry K."/>
            <person name="Grigoriev I.V."/>
            <person name="Miller A.N."/>
            <person name="O'Donnell K."/>
            <person name="Stajich J.E."/>
            <person name="Bonito G."/>
        </authorList>
    </citation>
    <scope>NUCLEOTIDE SEQUENCE</scope>
    <source>
        <strain evidence="2">KOD1015</strain>
    </source>
</reference>
<gene>
    <name evidence="2" type="ORF">BGW38_003694</name>
</gene>
<name>A0A9P6FRH4_9FUNG</name>
<dbReference type="Pfam" id="PF02179">
    <property type="entry name" value="BAG"/>
    <property type="match status" value="1"/>
</dbReference>
<dbReference type="GO" id="GO:0051087">
    <property type="term" value="F:protein-folding chaperone binding"/>
    <property type="evidence" value="ECO:0007669"/>
    <property type="project" value="InterPro"/>
</dbReference>
<keyword evidence="3" id="KW-1185">Reference proteome</keyword>
<evidence type="ECO:0000313" key="2">
    <source>
        <dbReference type="EMBL" id="KAF9579871.1"/>
    </source>
</evidence>
<dbReference type="AlphaFoldDB" id="A0A9P6FRH4"/>
<dbReference type="InterPro" id="IPR036533">
    <property type="entry name" value="BAG_dom_sf"/>
</dbReference>
<evidence type="ECO:0000313" key="3">
    <source>
        <dbReference type="Proteomes" id="UP000780801"/>
    </source>
</evidence>
<dbReference type="InterPro" id="IPR029071">
    <property type="entry name" value="Ubiquitin-like_domsf"/>
</dbReference>
<organism evidence="2 3">
    <name type="scientific">Lunasporangiospora selenospora</name>
    <dbReference type="NCBI Taxonomy" id="979761"/>
    <lineage>
        <taxon>Eukaryota</taxon>
        <taxon>Fungi</taxon>
        <taxon>Fungi incertae sedis</taxon>
        <taxon>Mucoromycota</taxon>
        <taxon>Mortierellomycotina</taxon>
        <taxon>Mortierellomycetes</taxon>
        <taxon>Mortierellales</taxon>
        <taxon>Mortierellaceae</taxon>
        <taxon>Lunasporangiospora</taxon>
    </lineage>
</organism>
<comment type="caution">
    <text evidence="2">The sequence shown here is derived from an EMBL/GenBank/DDBJ whole genome shotgun (WGS) entry which is preliminary data.</text>
</comment>
<accession>A0A9P6FRH4</accession>
<dbReference type="Gene3D" id="3.10.20.90">
    <property type="entry name" value="Phosphatidylinositol 3-kinase Catalytic Subunit, Chain A, domain 1"/>
    <property type="match status" value="1"/>
</dbReference>
<dbReference type="EMBL" id="JAABOA010002435">
    <property type="protein sequence ID" value="KAF9579871.1"/>
    <property type="molecule type" value="Genomic_DNA"/>
</dbReference>
<dbReference type="PROSITE" id="PS51035">
    <property type="entry name" value="BAG"/>
    <property type="match status" value="1"/>
</dbReference>
<proteinExistence type="predicted"/>
<dbReference type="Gene3D" id="1.20.58.120">
    <property type="entry name" value="BAG domain"/>
    <property type="match status" value="1"/>
</dbReference>
<dbReference type="Proteomes" id="UP000780801">
    <property type="component" value="Unassembled WGS sequence"/>
</dbReference>
<sequence>MSAVFSFFWRLTAAVPKRLFRVHHQAYNPNTILHIRWNHESYTIDFNEGGKALGEIRLKELREVCKVLTGIPLGGLRLTYGEATMKDDNAPLSCWGIKPGAKIVVHGIKPTKEDIEKSTTNGDPEEYALILRIQGSLEKAQEFVAEHRSKYEADVETYLASNPAPFSPQEMPQPRKRLQDTHGMISEILLQSLLVLDGVTCPPEYEVARVKRREAVRETQKLLDIMDGINTRVKASDKRP</sequence>